<evidence type="ECO:0008006" key="4">
    <source>
        <dbReference type="Google" id="ProtNLM"/>
    </source>
</evidence>
<feature type="transmembrane region" description="Helical" evidence="1">
    <location>
        <begin position="419"/>
        <end position="446"/>
    </location>
</feature>
<keyword evidence="1" id="KW-0812">Transmembrane</keyword>
<proteinExistence type="predicted"/>
<comment type="caution">
    <text evidence="2">The sequence shown here is derived from an EMBL/GenBank/DDBJ whole genome shotgun (WGS) entry which is preliminary data.</text>
</comment>
<organism evidence="2 3">
    <name type="scientific">Virgisporangium aliadipatigenens</name>
    <dbReference type="NCBI Taxonomy" id="741659"/>
    <lineage>
        <taxon>Bacteria</taxon>
        <taxon>Bacillati</taxon>
        <taxon>Actinomycetota</taxon>
        <taxon>Actinomycetes</taxon>
        <taxon>Micromonosporales</taxon>
        <taxon>Micromonosporaceae</taxon>
        <taxon>Virgisporangium</taxon>
    </lineage>
</organism>
<feature type="transmembrane region" description="Helical" evidence="1">
    <location>
        <begin position="244"/>
        <end position="264"/>
    </location>
</feature>
<evidence type="ECO:0000313" key="2">
    <source>
        <dbReference type="EMBL" id="GIJ51485.1"/>
    </source>
</evidence>
<dbReference type="AlphaFoldDB" id="A0A8J3YXD7"/>
<feature type="transmembrane region" description="Helical" evidence="1">
    <location>
        <begin position="66"/>
        <end position="88"/>
    </location>
</feature>
<sequence>MAVDGYALPGTGMFVRLKLRLLRNSFRGGGWKIAVAVLGILGGLWFSILGFGYFAATAVTREREAFVMAVLGGSFLVLGWVLMPLLVFGVDETLDPARFALLPLPRRVLVPGLTAAALVGVPPLMTLFATQGLVLAAAVRGGPGAALTAFVGTLLALALCVAASRAVTTALATALRSRRTRDRAVLILAVLAAGLGPLQLAGASLAQSLGFARLEQVAQALAWTPFGAPYAIGADVAAGDWPAAVARTGITVLAIGLLLFWWAVRLPGAMLGGAGESARKPPPAKAAGGLVPLPLRWLPRGTFAGLVAREWRYWVREPRRRSSLTVLVMVAVVLPLVLRISGGGPSLAMAVVFSGSYLGAVLANQFGFDGSSYAANVLAGVPGRTEVAARLTAVGLLVLPPLLVSITVIGLLTGAAGQVLSALGVAVLAYGAASAIAVMLSVFLPYALPESSNPFAMSAGTGGMRGLASLGTVVIGGALSVPLLMLKLAGALTLLLGLGLGGGLLVVGTVVAGVTLDGRAPEILQAVIPRR</sequence>
<keyword evidence="1" id="KW-1133">Transmembrane helix</keyword>
<feature type="transmembrane region" description="Helical" evidence="1">
    <location>
        <begin position="184"/>
        <end position="206"/>
    </location>
</feature>
<feature type="transmembrane region" description="Helical" evidence="1">
    <location>
        <begin position="33"/>
        <end position="54"/>
    </location>
</feature>
<dbReference type="Proteomes" id="UP000619260">
    <property type="component" value="Unassembled WGS sequence"/>
</dbReference>
<reference evidence="2" key="1">
    <citation type="submission" date="2021-01" db="EMBL/GenBank/DDBJ databases">
        <title>Whole genome shotgun sequence of Virgisporangium aliadipatigenens NBRC 105644.</title>
        <authorList>
            <person name="Komaki H."/>
            <person name="Tamura T."/>
        </authorList>
    </citation>
    <scope>NUCLEOTIDE SEQUENCE</scope>
    <source>
        <strain evidence="2">NBRC 105644</strain>
    </source>
</reference>
<evidence type="ECO:0000256" key="1">
    <source>
        <dbReference type="SAM" id="Phobius"/>
    </source>
</evidence>
<dbReference type="RefSeq" id="WP_203904883.1">
    <property type="nucleotide sequence ID" value="NZ_BOPF01000049.1"/>
</dbReference>
<gene>
    <name evidence="2" type="ORF">Val02_83710</name>
</gene>
<feature type="transmembrane region" description="Helical" evidence="1">
    <location>
        <begin position="467"/>
        <end position="486"/>
    </location>
</feature>
<feature type="transmembrane region" description="Helical" evidence="1">
    <location>
        <begin position="149"/>
        <end position="172"/>
    </location>
</feature>
<feature type="transmembrane region" description="Helical" evidence="1">
    <location>
        <begin position="347"/>
        <end position="366"/>
    </location>
</feature>
<keyword evidence="1" id="KW-0472">Membrane</keyword>
<dbReference type="EMBL" id="BOPF01000049">
    <property type="protein sequence ID" value="GIJ51485.1"/>
    <property type="molecule type" value="Genomic_DNA"/>
</dbReference>
<name>A0A8J3YXD7_9ACTN</name>
<accession>A0A8J3YXD7</accession>
<feature type="transmembrane region" description="Helical" evidence="1">
    <location>
        <begin position="322"/>
        <end position="341"/>
    </location>
</feature>
<evidence type="ECO:0000313" key="3">
    <source>
        <dbReference type="Proteomes" id="UP000619260"/>
    </source>
</evidence>
<feature type="transmembrane region" description="Helical" evidence="1">
    <location>
        <begin position="387"/>
        <end position="413"/>
    </location>
</feature>
<feature type="transmembrane region" description="Helical" evidence="1">
    <location>
        <begin position="492"/>
        <end position="516"/>
    </location>
</feature>
<keyword evidence="3" id="KW-1185">Reference proteome</keyword>
<protein>
    <recommendedName>
        <fullName evidence="4">ABC-2 type transport system permease protein</fullName>
    </recommendedName>
</protein>
<feature type="transmembrane region" description="Helical" evidence="1">
    <location>
        <begin position="108"/>
        <end position="129"/>
    </location>
</feature>